<proteinExistence type="predicted"/>
<gene>
    <name evidence="2" type="ORF">MPRM_04090</name>
</gene>
<dbReference type="Proteomes" id="UP000467105">
    <property type="component" value="Chromosome"/>
</dbReference>
<evidence type="ECO:0000256" key="1">
    <source>
        <dbReference type="SAM" id="MobiDB-lite"/>
    </source>
</evidence>
<dbReference type="EMBL" id="AP022614">
    <property type="protein sequence ID" value="BBZ43128.1"/>
    <property type="molecule type" value="Genomic_DNA"/>
</dbReference>
<reference evidence="2 3" key="1">
    <citation type="journal article" date="2019" name="Emerg. Microbes Infect.">
        <title>Comprehensive subspecies identification of 175 nontuberculous mycobacteria species based on 7547 genomic profiles.</title>
        <authorList>
            <person name="Matsumoto Y."/>
            <person name="Kinjo T."/>
            <person name="Motooka D."/>
            <person name="Nabeya D."/>
            <person name="Jung N."/>
            <person name="Uechi K."/>
            <person name="Horii T."/>
            <person name="Iida T."/>
            <person name="Fujita J."/>
            <person name="Nakamura S."/>
        </authorList>
    </citation>
    <scope>NUCLEOTIDE SEQUENCE [LARGE SCALE GENOMIC DNA]</scope>
    <source>
        <strain evidence="2 3">JCM 14742</strain>
    </source>
</reference>
<feature type="region of interest" description="Disordered" evidence="1">
    <location>
        <begin position="1"/>
        <end position="38"/>
    </location>
</feature>
<dbReference type="AlphaFoldDB" id="A0A7I7YMN3"/>
<protein>
    <submittedName>
        <fullName evidence="2">Uncharacterized protein</fullName>
    </submittedName>
</protein>
<accession>A0A7I7YMN3</accession>
<organism evidence="2 3">
    <name type="scientific">Mycobacterium parmense</name>
    <dbReference type="NCBI Taxonomy" id="185642"/>
    <lineage>
        <taxon>Bacteria</taxon>
        <taxon>Bacillati</taxon>
        <taxon>Actinomycetota</taxon>
        <taxon>Actinomycetes</taxon>
        <taxon>Mycobacteriales</taxon>
        <taxon>Mycobacteriaceae</taxon>
        <taxon>Mycobacterium</taxon>
        <taxon>Mycobacterium simiae complex</taxon>
    </lineage>
</organism>
<evidence type="ECO:0000313" key="3">
    <source>
        <dbReference type="Proteomes" id="UP000467105"/>
    </source>
</evidence>
<evidence type="ECO:0000313" key="2">
    <source>
        <dbReference type="EMBL" id="BBZ43128.1"/>
    </source>
</evidence>
<sequence length="75" mass="7914">MSRVRVPSLTPSGTTAPAALSRMGRCPFGQSRGGIESEATPLPVIDMARARQIEPEGTHPGGNGLFIVQTMLHSK</sequence>
<name>A0A7I7YMN3_9MYCO</name>
<keyword evidence="3" id="KW-1185">Reference proteome</keyword>